<dbReference type="AlphaFoldDB" id="A0A6J4RH80"/>
<feature type="non-terminal residue" evidence="6">
    <location>
        <position position="148"/>
    </location>
</feature>
<reference evidence="6" key="1">
    <citation type="submission" date="2020-02" db="EMBL/GenBank/DDBJ databases">
        <authorList>
            <person name="Meier V. D."/>
        </authorList>
    </citation>
    <scope>NUCLEOTIDE SEQUENCE</scope>
    <source>
        <strain evidence="6">AVDCRST_MAG30</strain>
    </source>
</reference>
<keyword evidence="3" id="KW-0288">FMN</keyword>
<dbReference type="Gene3D" id="3.20.20.70">
    <property type="entry name" value="Aldolase class I"/>
    <property type="match status" value="1"/>
</dbReference>
<feature type="domain" description="FMN hydroxy acid dehydrogenase" evidence="5">
    <location>
        <begin position="1"/>
        <end position="148"/>
    </location>
</feature>
<keyword evidence="2" id="KW-0285">Flavoprotein</keyword>
<dbReference type="GO" id="GO:0016491">
    <property type="term" value="F:oxidoreductase activity"/>
    <property type="evidence" value="ECO:0007669"/>
    <property type="project" value="UniProtKB-KW"/>
</dbReference>
<dbReference type="SUPFAM" id="SSF51395">
    <property type="entry name" value="FMN-linked oxidoreductases"/>
    <property type="match status" value="1"/>
</dbReference>
<proteinExistence type="predicted"/>
<keyword evidence="4" id="KW-0560">Oxidoreductase</keyword>
<dbReference type="InterPro" id="IPR013785">
    <property type="entry name" value="Aldolase_TIM"/>
</dbReference>
<dbReference type="InterPro" id="IPR037396">
    <property type="entry name" value="FMN_HAD"/>
</dbReference>
<name>A0A6J4RH80_9ACTN</name>
<organism evidence="6">
    <name type="scientific">uncultured Solirubrobacteraceae bacterium</name>
    <dbReference type="NCBI Taxonomy" id="1162706"/>
    <lineage>
        <taxon>Bacteria</taxon>
        <taxon>Bacillati</taxon>
        <taxon>Actinomycetota</taxon>
        <taxon>Thermoleophilia</taxon>
        <taxon>Solirubrobacterales</taxon>
        <taxon>Solirubrobacteraceae</taxon>
        <taxon>environmental samples</taxon>
    </lineage>
</organism>
<evidence type="ECO:0000256" key="4">
    <source>
        <dbReference type="ARBA" id="ARBA00023002"/>
    </source>
</evidence>
<dbReference type="PANTHER" id="PTHR10578">
    <property type="entry name" value="S -2-HYDROXY-ACID OXIDASE-RELATED"/>
    <property type="match status" value="1"/>
</dbReference>
<dbReference type="EMBL" id="CADCVS010000056">
    <property type="protein sequence ID" value="CAA9473589.1"/>
    <property type="molecule type" value="Genomic_DNA"/>
</dbReference>
<comment type="cofactor">
    <cofactor evidence="1">
        <name>FMN</name>
        <dbReference type="ChEBI" id="CHEBI:58210"/>
    </cofactor>
</comment>
<gene>
    <name evidence="6" type="ORF">AVDCRST_MAG30-285</name>
</gene>
<evidence type="ECO:0000256" key="3">
    <source>
        <dbReference type="ARBA" id="ARBA00022643"/>
    </source>
</evidence>
<sequence>MDLASLEAAARERLDPAAYAYFAGGAGDRVTLGDAGPAWARVRLRPRVLRDVAEVTTATTVLDAPVASPVLAAPVALLSLAHEEAEAGWAAGTAGSGSVPVLSSRTTMPVGVVAAALPAGAAWWFQVYVLRDRGLTAGLVRRAAAAGA</sequence>
<dbReference type="PANTHER" id="PTHR10578:SF107">
    <property type="entry name" value="2-HYDROXYACID OXIDASE 1"/>
    <property type="match status" value="1"/>
</dbReference>
<evidence type="ECO:0000256" key="1">
    <source>
        <dbReference type="ARBA" id="ARBA00001917"/>
    </source>
</evidence>
<dbReference type="PROSITE" id="PS51349">
    <property type="entry name" value="FMN_HYDROXY_ACID_DH_2"/>
    <property type="match status" value="1"/>
</dbReference>
<evidence type="ECO:0000256" key="2">
    <source>
        <dbReference type="ARBA" id="ARBA00022630"/>
    </source>
</evidence>
<dbReference type="InterPro" id="IPR000262">
    <property type="entry name" value="FMN-dep_DH"/>
</dbReference>
<accession>A0A6J4RH80</accession>
<evidence type="ECO:0000313" key="6">
    <source>
        <dbReference type="EMBL" id="CAA9473589.1"/>
    </source>
</evidence>
<evidence type="ECO:0000259" key="5">
    <source>
        <dbReference type="PROSITE" id="PS51349"/>
    </source>
</evidence>
<dbReference type="Pfam" id="PF01070">
    <property type="entry name" value="FMN_dh"/>
    <property type="match status" value="1"/>
</dbReference>
<protein>
    <recommendedName>
        <fullName evidence="5">FMN hydroxy acid dehydrogenase domain-containing protein</fullName>
    </recommendedName>
</protein>